<dbReference type="PROSITE" id="PS00455">
    <property type="entry name" value="AMP_BINDING"/>
    <property type="match status" value="1"/>
</dbReference>
<evidence type="ECO:0000256" key="6">
    <source>
        <dbReference type="ARBA" id="ARBA00023136"/>
    </source>
</evidence>
<dbReference type="InterPro" id="IPR000873">
    <property type="entry name" value="AMP-dep_synth/lig_dom"/>
</dbReference>
<keyword evidence="12" id="KW-1185">Reference proteome</keyword>
<feature type="transmembrane region" description="Helical" evidence="9">
    <location>
        <begin position="102"/>
        <end position="123"/>
    </location>
</feature>
<evidence type="ECO:0000256" key="7">
    <source>
        <dbReference type="PIRSR" id="PIRSR604254-1"/>
    </source>
</evidence>
<dbReference type="SUPFAM" id="SSF56801">
    <property type="entry name" value="Acetyl-CoA synthetase-like"/>
    <property type="match status" value="1"/>
</dbReference>
<dbReference type="GO" id="GO:0016020">
    <property type="term" value="C:membrane"/>
    <property type="evidence" value="ECO:0007669"/>
    <property type="project" value="UniProtKB-SubCell"/>
</dbReference>
<evidence type="ECO:0000313" key="11">
    <source>
        <dbReference type="EMBL" id="OJD26314.1"/>
    </source>
</evidence>
<feature type="region of interest" description="Disordered" evidence="8">
    <location>
        <begin position="19"/>
        <end position="52"/>
    </location>
</feature>
<proteinExistence type="predicted"/>
<sequence>ILSNNLQAPPFMALYQRLSPARSEGDRTGSSNGTTSKHLSPSSSTPLKQRKPAKIPQLLRASELPSWYAHNTYLLTGYRPITGSVRLCIDSLRTVHNETVNIYSHLLPALLALASNAILHLYFRTRYPDEGTAVLALQHRLAVHIFMTTSVVCFGISSAYHTLLCHSEEYAGLWGRMDYVAILLQTVGSFVSGIYVTFDCEPGLRRVYWTMTLALGTLSAIIVVSPKFQSSQWRMLRLATFVATGLSGLLPIIHAACIYPSTEWNPRAGLGYYLLEGLTLIVERLKEAHTQKKRPAMFSSKSPVEVNGLAYAQPPPKGTPESVALPGTEKPGRSRVYRHWKVGSRELLKTLDPTVLTGHDMFESSANRYPKNHCLGSRVWDPVTKTWGAYQWMDYQTVKQRRAALGVGLVELHNRVGVQGRQYGVGLWCQNRPEWQLTDLACMSQSLYTVSLYETLGPDATKYIINNAELTCVVTSLPHVATLIELKKELPSLQLVVCLDPLDAGEPAGHTKRDILAPLAAAVGLQIYSLSEVEELGVSLNRPYNPPTPSDIITINYTSGTTGNPKGVVLTHGNAVAGTSSGLSTSMHYPTDVLISYLPLAHIFGRLMEHMMLWAGGSIGYFHGNILELVDDLKTLRPTMMASVPRLYNRFGGAIRAGSVEAPGFKGALSRHIVSAKTANIERSDNPTNKHMLYDRIWSKKVSAAIGLDRMRGMVSGSAPLDRSLHQFLRIAFACVIMQGYGLTESYATSLCQNSNDLTAGHCGSLHAGSEACLLSLPDMEYSVDDKPYPRGELLLRGEALFKEYYKNPEETAKAMTEDGWFRTGDICQVDHLGRFTIIDRRKNLLKLAQGEYVSPERLEGIYQTACSYLAQAFVHGDSVETSLVAVMGVQPDTFATFAGRVLKKEIGPQDMDAIRAAAANEKVVRAVQEDIDRAGKKYNLAGFEKVKAIALLVEPFSVDNGLLTPTLKLKRPQAVRMYRELLDELYTRVPAQNNGLTISAKL</sequence>
<protein>
    <recommendedName>
        <fullName evidence="10">AMP-dependent synthetase/ligase domain-containing protein</fullName>
    </recommendedName>
</protein>
<reference evidence="11 12" key="1">
    <citation type="submission" date="2015-08" db="EMBL/GenBank/DDBJ databases">
        <title>Emmonsia species relationships and genome sequence.</title>
        <authorList>
            <person name="Cuomo C.A."/>
            <person name="Schwartz I.S."/>
            <person name="Kenyon C."/>
            <person name="De Hoog G.S."/>
            <person name="Govender N.P."/>
            <person name="Botha A."/>
            <person name="Moreno L."/>
            <person name="De Vries M."/>
            <person name="Munoz J.F."/>
            <person name="Stielow J.B."/>
        </authorList>
    </citation>
    <scope>NUCLEOTIDE SEQUENCE [LARGE SCALE GENOMIC DNA]</scope>
    <source>
        <strain evidence="11 12">EI222</strain>
    </source>
</reference>
<keyword evidence="4" id="KW-0067">ATP-binding</keyword>
<feature type="domain" description="AMP-dependent synthetase/ligase" evidence="10">
    <location>
        <begin position="362"/>
        <end position="806"/>
    </location>
</feature>
<dbReference type="InterPro" id="IPR020845">
    <property type="entry name" value="AMP-binding_CS"/>
</dbReference>
<comment type="subcellular location">
    <subcellularLocation>
        <location evidence="1">Membrane</location>
        <topology evidence="1">Multi-pass membrane protein</topology>
    </subcellularLocation>
</comment>
<feature type="transmembrane region" description="Helical" evidence="9">
    <location>
        <begin position="207"/>
        <end position="224"/>
    </location>
</feature>
<evidence type="ECO:0000256" key="3">
    <source>
        <dbReference type="ARBA" id="ARBA00022741"/>
    </source>
</evidence>
<evidence type="ECO:0000256" key="1">
    <source>
        <dbReference type="ARBA" id="ARBA00004141"/>
    </source>
</evidence>
<dbReference type="GO" id="GO:0004467">
    <property type="term" value="F:long-chain fatty acid-CoA ligase activity"/>
    <property type="evidence" value="ECO:0007669"/>
    <property type="project" value="TreeGrafter"/>
</dbReference>
<keyword evidence="5 9" id="KW-1133">Transmembrane helix</keyword>
<dbReference type="PANTHER" id="PTHR43272">
    <property type="entry name" value="LONG-CHAIN-FATTY-ACID--COA LIGASE"/>
    <property type="match status" value="1"/>
</dbReference>
<dbReference type="Gene3D" id="3.40.50.12780">
    <property type="entry name" value="N-terminal domain of ligase-like"/>
    <property type="match status" value="1"/>
</dbReference>
<feature type="transmembrane region" description="Helical" evidence="9">
    <location>
        <begin position="177"/>
        <end position="195"/>
    </location>
</feature>
<comment type="caution">
    <text evidence="11">The sequence shown here is derived from an EMBL/GenBank/DDBJ whole genome shotgun (WGS) entry which is preliminary data.</text>
</comment>
<evidence type="ECO:0000256" key="2">
    <source>
        <dbReference type="ARBA" id="ARBA00022692"/>
    </source>
</evidence>
<organism evidence="11 12">
    <name type="scientific">Blastomyces percursus</name>
    <dbReference type="NCBI Taxonomy" id="1658174"/>
    <lineage>
        <taxon>Eukaryota</taxon>
        <taxon>Fungi</taxon>
        <taxon>Dikarya</taxon>
        <taxon>Ascomycota</taxon>
        <taxon>Pezizomycotina</taxon>
        <taxon>Eurotiomycetes</taxon>
        <taxon>Eurotiomycetidae</taxon>
        <taxon>Onygenales</taxon>
        <taxon>Ajellomycetaceae</taxon>
        <taxon>Blastomyces</taxon>
    </lineage>
</organism>
<accession>A0A1J9QDY1</accession>
<evidence type="ECO:0000256" key="9">
    <source>
        <dbReference type="SAM" id="Phobius"/>
    </source>
</evidence>
<dbReference type="Proteomes" id="UP000242791">
    <property type="component" value="Unassembled WGS sequence"/>
</dbReference>
<dbReference type="PANTHER" id="PTHR43272:SF33">
    <property type="entry name" value="AMP-BINDING DOMAIN-CONTAINING PROTEIN-RELATED"/>
    <property type="match status" value="1"/>
</dbReference>
<dbReference type="Pfam" id="PF00501">
    <property type="entry name" value="AMP-binding"/>
    <property type="match status" value="1"/>
</dbReference>
<dbReference type="InterPro" id="IPR042099">
    <property type="entry name" value="ANL_N_sf"/>
</dbReference>
<evidence type="ECO:0000256" key="5">
    <source>
        <dbReference type="ARBA" id="ARBA00022989"/>
    </source>
</evidence>
<dbReference type="Pfam" id="PF03006">
    <property type="entry name" value="HlyIII"/>
    <property type="match status" value="1"/>
</dbReference>
<dbReference type="VEuPathDB" id="FungiDB:ACJ73_02316"/>
<dbReference type="EMBL" id="LGTZ01000242">
    <property type="protein sequence ID" value="OJD26314.1"/>
    <property type="molecule type" value="Genomic_DNA"/>
</dbReference>
<feature type="compositionally biased region" description="Polar residues" evidence="8">
    <location>
        <begin position="28"/>
        <end position="47"/>
    </location>
</feature>
<keyword evidence="7" id="KW-0862">Zinc</keyword>
<feature type="non-terminal residue" evidence="11">
    <location>
        <position position="1"/>
    </location>
</feature>
<evidence type="ECO:0000259" key="10">
    <source>
        <dbReference type="Pfam" id="PF00501"/>
    </source>
</evidence>
<dbReference type="GO" id="GO:0005524">
    <property type="term" value="F:ATP binding"/>
    <property type="evidence" value="ECO:0007669"/>
    <property type="project" value="UniProtKB-KW"/>
</dbReference>
<keyword evidence="7" id="KW-0479">Metal-binding</keyword>
<dbReference type="GO" id="GO:0005783">
    <property type="term" value="C:endoplasmic reticulum"/>
    <property type="evidence" value="ECO:0007669"/>
    <property type="project" value="TreeGrafter"/>
</dbReference>
<dbReference type="InterPro" id="IPR004254">
    <property type="entry name" value="AdipoR/HlyIII-related"/>
</dbReference>
<feature type="transmembrane region" description="Helical" evidence="9">
    <location>
        <begin position="236"/>
        <end position="256"/>
    </location>
</feature>
<feature type="transmembrane region" description="Helical" evidence="9">
    <location>
        <begin position="143"/>
        <end position="165"/>
    </location>
</feature>
<name>A0A1J9QDY1_9EURO</name>
<dbReference type="STRING" id="1658174.A0A1J9QDY1"/>
<keyword evidence="2 9" id="KW-0812">Transmembrane</keyword>
<dbReference type="OrthoDB" id="1700726at2759"/>
<gene>
    <name evidence="11" type="ORF">ACJ73_02316</name>
</gene>
<feature type="binding site" evidence="7">
    <location>
        <position position="161"/>
    </location>
    <ligand>
        <name>Zn(2+)</name>
        <dbReference type="ChEBI" id="CHEBI:29105"/>
    </ligand>
</feature>
<dbReference type="AlphaFoldDB" id="A0A1J9QDY1"/>
<evidence type="ECO:0000313" key="12">
    <source>
        <dbReference type="Proteomes" id="UP000242791"/>
    </source>
</evidence>
<dbReference type="GO" id="GO:0046872">
    <property type="term" value="F:metal ion binding"/>
    <property type="evidence" value="ECO:0007669"/>
    <property type="project" value="UniProtKB-KW"/>
</dbReference>
<keyword evidence="3" id="KW-0547">Nucleotide-binding</keyword>
<evidence type="ECO:0000256" key="8">
    <source>
        <dbReference type="SAM" id="MobiDB-lite"/>
    </source>
</evidence>
<keyword evidence="6 9" id="KW-0472">Membrane</keyword>
<evidence type="ECO:0000256" key="4">
    <source>
        <dbReference type="ARBA" id="ARBA00022840"/>
    </source>
</evidence>